<organism evidence="1">
    <name type="scientific">Culex pipiens</name>
    <name type="common">House mosquito</name>
    <dbReference type="NCBI Taxonomy" id="7175"/>
    <lineage>
        <taxon>Eukaryota</taxon>
        <taxon>Metazoa</taxon>
        <taxon>Ecdysozoa</taxon>
        <taxon>Arthropoda</taxon>
        <taxon>Hexapoda</taxon>
        <taxon>Insecta</taxon>
        <taxon>Pterygota</taxon>
        <taxon>Neoptera</taxon>
        <taxon>Endopterygota</taxon>
        <taxon>Diptera</taxon>
        <taxon>Nematocera</taxon>
        <taxon>Culicoidea</taxon>
        <taxon>Culicidae</taxon>
        <taxon>Culicinae</taxon>
        <taxon>Culicini</taxon>
        <taxon>Culex</taxon>
        <taxon>Culex</taxon>
    </lineage>
</organism>
<dbReference type="EMBL" id="HBUE01106718">
    <property type="protein sequence ID" value="CAG6487446.1"/>
    <property type="molecule type" value="Transcribed_RNA"/>
</dbReference>
<dbReference type="AlphaFoldDB" id="A0A8D8CBL6"/>
<protein>
    <submittedName>
        <fullName evidence="1">(northern house mosquito) hypothetical protein</fullName>
    </submittedName>
</protein>
<reference evidence="1" key="1">
    <citation type="submission" date="2021-05" db="EMBL/GenBank/DDBJ databases">
        <authorList>
            <person name="Alioto T."/>
            <person name="Alioto T."/>
            <person name="Gomez Garrido J."/>
        </authorList>
    </citation>
    <scope>NUCLEOTIDE SEQUENCE</scope>
</reference>
<evidence type="ECO:0000313" key="1">
    <source>
        <dbReference type="EMBL" id="CAG6487446.1"/>
    </source>
</evidence>
<dbReference type="EMBL" id="HBUE01106720">
    <property type="protein sequence ID" value="CAG6487453.1"/>
    <property type="molecule type" value="Transcribed_RNA"/>
</dbReference>
<accession>A0A8D8CBL6</accession>
<proteinExistence type="predicted"/>
<name>A0A8D8CBL6_CULPI</name>
<sequence>MDSAEFCWLLQQVNSHTFSSGFALAAKTLLIGVSHLLVSETLFSSRGSSALAARITLVGVSHWLFSETLLFGMPRRSHTFRNLPTGACSRPFPSAQWPRRSWICEPSH</sequence>